<gene>
    <name evidence="1" type="ORF">SPLIT_LOCUS1799</name>
</gene>
<keyword evidence="2" id="KW-1185">Reference proteome</keyword>
<name>A0A9P0HYR2_SPOLI</name>
<protein>
    <submittedName>
        <fullName evidence="1">Uncharacterized protein</fullName>
    </submittedName>
</protein>
<dbReference type="AlphaFoldDB" id="A0A9P0HYR2"/>
<sequence>MKSRNNSFEPQPELQELLQKPHSLKLIPDGKRATTLPPLKALHTKWRRKKLQTIANIKNLHKKIDIAELSALTVKQITFEN</sequence>
<dbReference type="Proteomes" id="UP001153321">
    <property type="component" value="Chromosome 13"/>
</dbReference>
<accession>A0A9P0HYR2</accession>
<evidence type="ECO:0000313" key="2">
    <source>
        <dbReference type="Proteomes" id="UP001153321"/>
    </source>
</evidence>
<organism evidence="1 2">
    <name type="scientific">Spodoptera littoralis</name>
    <name type="common">Egyptian cotton leafworm</name>
    <dbReference type="NCBI Taxonomy" id="7109"/>
    <lineage>
        <taxon>Eukaryota</taxon>
        <taxon>Metazoa</taxon>
        <taxon>Ecdysozoa</taxon>
        <taxon>Arthropoda</taxon>
        <taxon>Hexapoda</taxon>
        <taxon>Insecta</taxon>
        <taxon>Pterygota</taxon>
        <taxon>Neoptera</taxon>
        <taxon>Endopterygota</taxon>
        <taxon>Lepidoptera</taxon>
        <taxon>Glossata</taxon>
        <taxon>Ditrysia</taxon>
        <taxon>Noctuoidea</taxon>
        <taxon>Noctuidae</taxon>
        <taxon>Amphipyrinae</taxon>
        <taxon>Spodoptera</taxon>
    </lineage>
</organism>
<evidence type="ECO:0000313" key="1">
    <source>
        <dbReference type="EMBL" id="CAH1636437.1"/>
    </source>
</evidence>
<reference evidence="1" key="1">
    <citation type="submission" date="2022-02" db="EMBL/GenBank/DDBJ databases">
        <authorList>
            <person name="King R."/>
        </authorList>
    </citation>
    <scope>NUCLEOTIDE SEQUENCE</scope>
</reference>
<proteinExistence type="predicted"/>
<dbReference type="EMBL" id="LR824544">
    <property type="protein sequence ID" value="CAH1636437.1"/>
    <property type="molecule type" value="Genomic_DNA"/>
</dbReference>